<gene>
    <name evidence="10" type="ORF">VV01_17950</name>
</gene>
<dbReference type="STRING" id="1631356.VV01_17950"/>
<dbReference type="InterPro" id="IPR007829">
    <property type="entry name" value="TM2"/>
</dbReference>
<feature type="transmembrane region" description="Helical" evidence="7">
    <location>
        <begin position="100"/>
        <end position="122"/>
    </location>
</feature>
<keyword evidence="5 7" id="KW-0472">Membrane</keyword>
<protein>
    <submittedName>
        <fullName evidence="10">Membrane protein</fullName>
    </submittedName>
</protein>
<keyword evidence="3" id="KW-0732">Signal</keyword>
<dbReference type="InterPro" id="IPR025640">
    <property type="entry name" value="GYF_2"/>
</dbReference>
<keyword evidence="2 7" id="KW-0812">Transmembrane</keyword>
<dbReference type="PANTHER" id="PTHR21016">
    <property type="entry name" value="BETA-AMYLOID BINDING PROTEIN-RELATED"/>
    <property type="match status" value="1"/>
</dbReference>
<dbReference type="Pfam" id="PF05154">
    <property type="entry name" value="TM2"/>
    <property type="match status" value="1"/>
</dbReference>
<comment type="caution">
    <text evidence="10">The sequence shown here is derived from an EMBL/GenBank/DDBJ whole genome shotgun (WGS) entry which is preliminary data.</text>
</comment>
<evidence type="ECO:0000256" key="7">
    <source>
        <dbReference type="SAM" id="Phobius"/>
    </source>
</evidence>
<evidence type="ECO:0000313" key="11">
    <source>
        <dbReference type="Proteomes" id="UP000037397"/>
    </source>
</evidence>
<evidence type="ECO:0000256" key="2">
    <source>
        <dbReference type="ARBA" id="ARBA00022692"/>
    </source>
</evidence>
<name>A0A0L6CLJ8_9MICO</name>
<organism evidence="10 11">
    <name type="scientific">Luteipulveratus halotolerans</name>
    <dbReference type="NCBI Taxonomy" id="1631356"/>
    <lineage>
        <taxon>Bacteria</taxon>
        <taxon>Bacillati</taxon>
        <taxon>Actinomycetota</taxon>
        <taxon>Actinomycetes</taxon>
        <taxon>Micrococcales</taxon>
        <taxon>Dermacoccaceae</taxon>
        <taxon>Luteipulveratus</taxon>
    </lineage>
</organism>
<dbReference type="EMBL" id="LAIR01000002">
    <property type="protein sequence ID" value="KNX38599.1"/>
    <property type="molecule type" value="Genomic_DNA"/>
</dbReference>
<keyword evidence="11" id="KW-1185">Reference proteome</keyword>
<keyword evidence="4 7" id="KW-1133">Transmembrane helix</keyword>
<dbReference type="Pfam" id="PF14237">
    <property type="entry name" value="GYF_2"/>
    <property type="match status" value="1"/>
</dbReference>
<feature type="domain" description="GYF" evidence="9">
    <location>
        <begin position="20"/>
        <end position="66"/>
    </location>
</feature>
<keyword evidence="6" id="KW-0325">Glycoprotein</keyword>
<sequence>MGPGPQGPGPQGGLSPEGPYFVNLMGQEQGPYHINDLRNMAATQQIKSDTAVRHGDGAYFPAKQIQGVFSDKDYVTTLIISWLVGVFGIDRFYLGYTGLGIAKLLTFGGCGVWALVDLIMIAMRKVPDAQGRPLA</sequence>
<evidence type="ECO:0000256" key="3">
    <source>
        <dbReference type="ARBA" id="ARBA00022729"/>
    </source>
</evidence>
<dbReference type="InterPro" id="IPR050932">
    <property type="entry name" value="TM2D1-3-like"/>
</dbReference>
<dbReference type="GO" id="GO:0016020">
    <property type="term" value="C:membrane"/>
    <property type="evidence" value="ECO:0007669"/>
    <property type="project" value="UniProtKB-SubCell"/>
</dbReference>
<proteinExistence type="predicted"/>
<dbReference type="AlphaFoldDB" id="A0A0L6CLJ8"/>
<reference evidence="11" key="1">
    <citation type="submission" date="2015-03" db="EMBL/GenBank/DDBJ databases">
        <title>Luteipulveratus halotolerans sp. nov., a novel actinobacterium (Dermacoccaceae) from Sarawak, Malaysia.</title>
        <authorList>
            <person name="Juboi H."/>
            <person name="Basik A."/>
            <person name="Shamsul S.S."/>
            <person name="Arnold P."/>
            <person name="Schmitt E.K."/>
            <person name="Sanglier J.-J."/>
            <person name="Yeo T."/>
        </authorList>
    </citation>
    <scope>NUCLEOTIDE SEQUENCE [LARGE SCALE GENOMIC DNA]</scope>
    <source>
        <strain evidence="11">C296001</strain>
    </source>
</reference>
<evidence type="ECO:0000256" key="6">
    <source>
        <dbReference type="ARBA" id="ARBA00023180"/>
    </source>
</evidence>
<feature type="domain" description="TM2" evidence="8">
    <location>
        <begin position="71"/>
        <end position="119"/>
    </location>
</feature>
<evidence type="ECO:0000313" key="10">
    <source>
        <dbReference type="EMBL" id="KNX38599.1"/>
    </source>
</evidence>
<evidence type="ECO:0000259" key="8">
    <source>
        <dbReference type="Pfam" id="PF05154"/>
    </source>
</evidence>
<evidence type="ECO:0000256" key="5">
    <source>
        <dbReference type="ARBA" id="ARBA00023136"/>
    </source>
</evidence>
<accession>A0A0L6CLJ8</accession>
<comment type="subcellular location">
    <subcellularLocation>
        <location evidence="1">Membrane</location>
        <topology evidence="1">Multi-pass membrane protein</topology>
    </subcellularLocation>
</comment>
<dbReference type="Proteomes" id="UP000037397">
    <property type="component" value="Unassembled WGS sequence"/>
</dbReference>
<evidence type="ECO:0000256" key="4">
    <source>
        <dbReference type="ARBA" id="ARBA00022989"/>
    </source>
</evidence>
<evidence type="ECO:0000259" key="9">
    <source>
        <dbReference type="Pfam" id="PF14237"/>
    </source>
</evidence>
<dbReference type="PANTHER" id="PTHR21016:SF4">
    <property type="entry name" value="TM2 DOMAIN-CONTAINING PROTEIN 2"/>
    <property type="match status" value="1"/>
</dbReference>
<evidence type="ECO:0000256" key="1">
    <source>
        <dbReference type="ARBA" id="ARBA00004141"/>
    </source>
</evidence>
<dbReference type="PATRIC" id="fig|1631356.3.peg.3576"/>